<feature type="domain" description="Histidine kinase" evidence="15">
    <location>
        <begin position="228"/>
        <end position="512"/>
    </location>
</feature>
<dbReference type="Gene3D" id="1.10.287.560">
    <property type="entry name" value="Histidine kinase CheA-like, homodimeric domain"/>
    <property type="match status" value="1"/>
</dbReference>
<evidence type="ECO:0000256" key="6">
    <source>
        <dbReference type="ARBA" id="ARBA00022500"/>
    </source>
</evidence>
<evidence type="ECO:0000259" key="15">
    <source>
        <dbReference type="PROSITE" id="PS50109"/>
    </source>
</evidence>
<evidence type="ECO:0000259" key="16">
    <source>
        <dbReference type="PROSITE" id="PS50851"/>
    </source>
</evidence>
<dbReference type="InterPro" id="IPR037006">
    <property type="entry name" value="CheA-like_homodim_sf"/>
</dbReference>
<dbReference type="GO" id="GO:0006935">
    <property type="term" value="P:chemotaxis"/>
    <property type="evidence" value="ECO:0007669"/>
    <property type="project" value="UniProtKB-KW"/>
</dbReference>
<dbReference type="Pfam" id="PF01584">
    <property type="entry name" value="CheW"/>
    <property type="match status" value="1"/>
</dbReference>
<keyword evidence="11" id="KW-0067">ATP-binding</keyword>
<dbReference type="CDD" id="cd00088">
    <property type="entry name" value="HPT"/>
    <property type="match status" value="1"/>
</dbReference>
<evidence type="ECO:0000313" key="18">
    <source>
        <dbReference type="EMBL" id="RKP49888.1"/>
    </source>
</evidence>
<dbReference type="PROSITE" id="PS50851">
    <property type="entry name" value="CHEW"/>
    <property type="match status" value="1"/>
</dbReference>
<dbReference type="SUPFAM" id="SSF47226">
    <property type="entry name" value="Histidine-containing phosphotransfer domain, HPT domain"/>
    <property type="match status" value="1"/>
</dbReference>
<sequence>MGGSLVSDWNTNESMQEMYMFETSQQIEMLETIILENEKTNGFAMSTINEIFRIMHTIKGSSAMMLYENIATLAHHIEDLFYLIRSENRISVDYALMSDLLLDCIDFIKVELEKIRNGDSLDGDSSVLVEQIKEFQAGSMKEPEAASHYQATIFYEDGCEMENVRAITLIRNLKEVCQEVSHVPEDLGDHELSVQLIRAEGLRLFFSTERTYEEIFDVFMKASFVQDFELKEHKLPADSIVEASENKELGGKPSEESNLSSQQSMLSVHVSKLDQLMDLVGEMVIAEAMVTQNPDILGLELESFQKAARLLHKITGELQDMVMSIRMVPIGSTFQKMQRIVRDMSKKLDKEIQLSIVGEETEVDKNIIENISDPLMHLVRNAMDHGIESGEERTAKGKTSIGNLTLEAKTAGSEVQIVVRDDGKGLNKAHILQKGMEKGLVHKPESEMSDKEIYNLIFLPGFSTQENITEFSGRGVGMDVVTRNLTAIRGSISVESAEGVGTAITLKIPLTLAIIDGMNIKVGSSCYTLPTVAIREFFRPAEQDIIIDPEGNEMIIVRGRCLPILRLHHQFNVDTSIKMMSEGILIILEEDERAMCVFADSLLGQQQVVVKALPDYIKSTRNINGLAGCTLLGNGSISLILDVGGLMDGSKAEEIIQA</sequence>
<feature type="domain" description="HPt" evidence="17">
    <location>
        <begin position="8"/>
        <end position="115"/>
    </location>
</feature>
<dbReference type="SUPFAM" id="SSF55052">
    <property type="entry name" value="CheY-binding domain of CheA"/>
    <property type="match status" value="1"/>
</dbReference>
<dbReference type="Gene3D" id="1.20.120.160">
    <property type="entry name" value="HPT domain"/>
    <property type="match status" value="1"/>
</dbReference>
<evidence type="ECO:0000256" key="4">
    <source>
        <dbReference type="ARBA" id="ARBA00021495"/>
    </source>
</evidence>
<dbReference type="InterPro" id="IPR004358">
    <property type="entry name" value="Sig_transdc_His_kin-like_C"/>
</dbReference>
<keyword evidence="7 14" id="KW-0597">Phosphoprotein</keyword>
<evidence type="ECO:0000256" key="14">
    <source>
        <dbReference type="PROSITE-ProRule" id="PRU00110"/>
    </source>
</evidence>
<dbReference type="InterPro" id="IPR004105">
    <property type="entry name" value="CheA-like_dim"/>
</dbReference>
<dbReference type="InterPro" id="IPR036097">
    <property type="entry name" value="HisK_dim/P_sf"/>
</dbReference>
<dbReference type="Gene3D" id="2.30.30.40">
    <property type="entry name" value="SH3 Domains"/>
    <property type="match status" value="1"/>
</dbReference>
<dbReference type="InterPro" id="IPR035891">
    <property type="entry name" value="CheY-binding_CheA"/>
</dbReference>
<dbReference type="SUPFAM" id="SSF47384">
    <property type="entry name" value="Homodimeric domain of signal transducing histidine kinase"/>
    <property type="match status" value="1"/>
</dbReference>
<evidence type="ECO:0000256" key="7">
    <source>
        <dbReference type="ARBA" id="ARBA00022553"/>
    </source>
</evidence>
<evidence type="ECO:0000256" key="1">
    <source>
        <dbReference type="ARBA" id="ARBA00000085"/>
    </source>
</evidence>
<dbReference type="SMART" id="SM00073">
    <property type="entry name" value="HPT"/>
    <property type="match status" value="1"/>
</dbReference>
<keyword evidence="6" id="KW-0145">Chemotaxis</keyword>
<dbReference type="InterPro" id="IPR005467">
    <property type="entry name" value="His_kinase_dom"/>
</dbReference>
<dbReference type="Pfam" id="PF02518">
    <property type="entry name" value="HATPase_c"/>
    <property type="match status" value="1"/>
</dbReference>
<keyword evidence="8" id="KW-0808">Transferase</keyword>
<keyword evidence="12" id="KW-0902">Two-component regulatory system</keyword>
<proteinExistence type="predicted"/>
<dbReference type="PROSITE" id="PS50109">
    <property type="entry name" value="HIS_KIN"/>
    <property type="match status" value="1"/>
</dbReference>
<evidence type="ECO:0000259" key="17">
    <source>
        <dbReference type="PROSITE" id="PS50894"/>
    </source>
</evidence>
<dbReference type="Gene3D" id="3.30.565.10">
    <property type="entry name" value="Histidine kinase-like ATPase, C-terminal domain"/>
    <property type="match status" value="1"/>
</dbReference>
<comment type="subcellular location">
    <subcellularLocation>
        <location evidence="2">Cytoplasm</location>
    </subcellularLocation>
</comment>
<dbReference type="SMART" id="SM01231">
    <property type="entry name" value="H-kinase_dim"/>
    <property type="match status" value="1"/>
</dbReference>
<dbReference type="GO" id="GO:0005737">
    <property type="term" value="C:cytoplasm"/>
    <property type="evidence" value="ECO:0007669"/>
    <property type="project" value="UniProtKB-SubCell"/>
</dbReference>
<accession>A0A494XH82</accession>
<dbReference type="PANTHER" id="PTHR43395:SF10">
    <property type="entry name" value="CHEMOTAXIS PROTEIN CHEA"/>
    <property type="match status" value="1"/>
</dbReference>
<dbReference type="SUPFAM" id="SSF50341">
    <property type="entry name" value="CheW-like"/>
    <property type="match status" value="1"/>
</dbReference>
<comment type="function">
    <text evidence="13">Involved in the transmission of sensory signals from the chemoreceptors to the flagellar motors. CheA is autophosphorylated; it can transfer its phosphate group to either CheB or CheY.</text>
</comment>
<dbReference type="Pfam" id="PF02895">
    <property type="entry name" value="H-kinase_dim"/>
    <property type="match status" value="1"/>
</dbReference>
<evidence type="ECO:0000256" key="2">
    <source>
        <dbReference type="ARBA" id="ARBA00004496"/>
    </source>
</evidence>
<name>A0A494XH82_9BACL</name>
<dbReference type="InterPro" id="IPR002545">
    <property type="entry name" value="CheW-lke_dom"/>
</dbReference>
<evidence type="ECO:0000256" key="12">
    <source>
        <dbReference type="ARBA" id="ARBA00023012"/>
    </source>
</evidence>
<evidence type="ECO:0000256" key="11">
    <source>
        <dbReference type="ARBA" id="ARBA00022840"/>
    </source>
</evidence>
<evidence type="ECO:0000256" key="13">
    <source>
        <dbReference type="ARBA" id="ARBA00035100"/>
    </source>
</evidence>
<dbReference type="InterPro" id="IPR008207">
    <property type="entry name" value="Sig_transdc_His_kin_Hpt_dom"/>
</dbReference>
<dbReference type="CDD" id="cd16916">
    <property type="entry name" value="HATPase_CheA-like"/>
    <property type="match status" value="1"/>
</dbReference>
<keyword evidence="9" id="KW-0547">Nucleotide-binding</keyword>
<dbReference type="FunFam" id="3.30.565.10:FF:000016">
    <property type="entry name" value="Chemotaxis protein CheA, putative"/>
    <property type="match status" value="1"/>
</dbReference>
<evidence type="ECO:0000256" key="3">
    <source>
        <dbReference type="ARBA" id="ARBA00012438"/>
    </source>
</evidence>
<protein>
    <recommendedName>
        <fullName evidence="4">Chemotaxis protein CheA</fullName>
        <ecNumber evidence="3">2.7.13.3</ecNumber>
    </recommendedName>
</protein>
<evidence type="ECO:0000256" key="10">
    <source>
        <dbReference type="ARBA" id="ARBA00022777"/>
    </source>
</evidence>
<dbReference type="InterPro" id="IPR051315">
    <property type="entry name" value="Bact_Chemotaxis_CheA"/>
</dbReference>
<evidence type="ECO:0000256" key="8">
    <source>
        <dbReference type="ARBA" id="ARBA00022679"/>
    </source>
</evidence>
<keyword evidence="19" id="KW-1185">Reference proteome</keyword>
<dbReference type="GO" id="GO:0000155">
    <property type="term" value="F:phosphorelay sensor kinase activity"/>
    <property type="evidence" value="ECO:0007669"/>
    <property type="project" value="InterPro"/>
</dbReference>
<dbReference type="SMART" id="SM00387">
    <property type="entry name" value="HATPase_c"/>
    <property type="match status" value="1"/>
</dbReference>
<comment type="caution">
    <text evidence="18">The sequence shown here is derived from an EMBL/GenBank/DDBJ whole genome shotgun (WGS) entry which is preliminary data.</text>
</comment>
<gene>
    <name evidence="18" type="ORF">D7Z26_18850</name>
</gene>
<evidence type="ECO:0000256" key="5">
    <source>
        <dbReference type="ARBA" id="ARBA00022490"/>
    </source>
</evidence>
<dbReference type="SUPFAM" id="SSF55874">
    <property type="entry name" value="ATPase domain of HSP90 chaperone/DNA topoisomerase II/histidine kinase"/>
    <property type="match status" value="1"/>
</dbReference>
<dbReference type="InterPro" id="IPR036641">
    <property type="entry name" value="HPT_dom_sf"/>
</dbReference>
<keyword evidence="10" id="KW-0418">Kinase</keyword>
<comment type="catalytic activity">
    <reaction evidence="1">
        <text>ATP + protein L-histidine = ADP + protein N-phospho-L-histidine.</text>
        <dbReference type="EC" id="2.7.13.3"/>
    </reaction>
</comment>
<organism evidence="18 19">
    <name type="scientific">Cohnella endophytica</name>
    <dbReference type="NCBI Taxonomy" id="2419778"/>
    <lineage>
        <taxon>Bacteria</taxon>
        <taxon>Bacillati</taxon>
        <taxon>Bacillota</taxon>
        <taxon>Bacilli</taxon>
        <taxon>Bacillales</taxon>
        <taxon>Paenibacillaceae</taxon>
        <taxon>Cohnella</taxon>
    </lineage>
</organism>
<dbReference type="GO" id="GO:0005524">
    <property type="term" value="F:ATP binding"/>
    <property type="evidence" value="ECO:0007669"/>
    <property type="project" value="UniProtKB-KW"/>
</dbReference>
<dbReference type="EMBL" id="RBZM01000008">
    <property type="protein sequence ID" value="RKP49888.1"/>
    <property type="molecule type" value="Genomic_DNA"/>
</dbReference>
<feature type="modified residue" description="Phosphohistidine" evidence="14">
    <location>
        <position position="56"/>
    </location>
</feature>
<keyword evidence="5" id="KW-0963">Cytoplasm</keyword>
<reference evidence="18 19" key="1">
    <citation type="submission" date="2018-10" db="EMBL/GenBank/DDBJ databases">
        <title>Cohnella sp. M2MS4P-1, whole genome shotgun sequence.</title>
        <authorList>
            <person name="Tuo L."/>
        </authorList>
    </citation>
    <scope>NUCLEOTIDE SEQUENCE [LARGE SCALE GENOMIC DNA]</scope>
    <source>
        <strain evidence="18 19">M2MS4P-1</strain>
    </source>
</reference>
<dbReference type="Pfam" id="PF01627">
    <property type="entry name" value="Hpt"/>
    <property type="match status" value="1"/>
</dbReference>
<dbReference type="PRINTS" id="PR00344">
    <property type="entry name" value="BCTRLSENSOR"/>
</dbReference>
<dbReference type="AlphaFoldDB" id="A0A494XH82"/>
<dbReference type="InterPro" id="IPR003594">
    <property type="entry name" value="HATPase_dom"/>
</dbReference>
<dbReference type="Pfam" id="PF07194">
    <property type="entry name" value="P2"/>
    <property type="match status" value="1"/>
</dbReference>
<dbReference type="Proteomes" id="UP000282076">
    <property type="component" value="Unassembled WGS sequence"/>
</dbReference>
<dbReference type="InterPro" id="IPR010808">
    <property type="entry name" value="CheA_P2-bd"/>
</dbReference>
<dbReference type="InterPro" id="IPR036061">
    <property type="entry name" value="CheW-like_dom_sf"/>
</dbReference>
<dbReference type="PROSITE" id="PS50894">
    <property type="entry name" value="HPT"/>
    <property type="match status" value="1"/>
</dbReference>
<dbReference type="SMART" id="SM00260">
    <property type="entry name" value="CheW"/>
    <property type="match status" value="1"/>
</dbReference>
<evidence type="ECO:0000256" key="9">
    <source>
        <dbReference type="ARBA" id="ARBA00022741"/>
    </source>
</evidence>
<dbReference type="InterPro" id="IPR036890">
    <property type="entry name" value="HATPase_C_sf"/>
</dbReference>
<evidence type="ECO:0000313" key="19">
    <source>
        <dbReference type="Proteomes" id="UP000282076"/>
    </source>
</evidence>
<dbReference type="PANTHER" id="PTHR43395">
    <property type="entry name" value="SENSOR HISTIDINE KINASE CHEA"/>
    <property type="match status" value="1"/>
</dbReference>
<dbReference type="EC" id="2.7.13.3" evidence="3"/>
<feature type="domain" description="CheW-like" evidence="16">
    <location>
        <begin position="514"/>
        <end position="652"/>
    </location>
</feature>
<dbReference type="OrthoDB" id="9803176at2"/>